<name>A0ABQ7Q1E9_PLUXY</name>
<accession>A0ABQ7Q1E9</accession>
<sequence length="66" mass="6888">MIMHKVHTGWTAAPAGTRAAGGGGGSFNPRAVPRRGHPPGLRAAAHSPQGTREPSQNPARLTRSRQ</sequence>
<feature type="compositionally biased region" description="Low complexity" evidence="1">
    <location>
        <begin position="8"/>
        <end position="18"/>
    </location>
</feature>
<keyword evidence="3" id="KW-1185">Reference proteome</keyword>
<protein>
    <submittedName>
        <fullName evidence="2">Uncharacterized protein</fullName>
    </submittedName>
</protein>
<evidence type="ECO:0000256" key="1">
    <source>
        <dbReference type="SAM" id="MobiDB-lite"/>
    </source>
</evidence>
<comment type="caution">
    <text evidence="2">The sequence shown here is derived from an EMBL/GenBank/DDBJ whole genome shotgun (WGS) entry which is preliminary data.</text>
</comment>
<evidence type="ECO:0000313" key="3">
    <source>
        <dbReference type="Proteomes" id="UP000823941"/>
    </source>
</evidence>
<evidence type="ECO:0000313" key="2">
    <source>
        <dbReference type="EMBL" id="KAG7297728.1"/>
    </source>
</evidence>
<organism evidence="2 3">
    <name type="scientific">Plutella xylostella</name>
    <name type="common">Diamondback moth</name>
    <name type="synonym">Plutella maculipennis</name>
    <dbReference type="NCBI Taxonomy" id="51655"/>
    <lineage>
        <taxon>Eukaryota</taxon>
        <taxon>Metazoa</taxon>
        <taxon>Ecdysozoa</taxon>
        <taxon>Arthropoda</taxon>
        <taxon>Hexapoda</taxon>
        <taxon>Insecta</taxon>
        <taxon>Pterygota</taxon>
        <taxon>Neoptera</taxon>
        <taxon>Endopterygota</taxon>
        <taxon>Lepidoptera</taxon>
        <taxon>Glossata</taxon>
        <taxon>Ditrysia</taxon>
        <taxon>Yponomeutoidea</taxon>
        <taxon>Plutellidae</taxon>
        <taxon>Plutella</taxon>
    </lineage>
</organism>
<dbReference type="EMBL" id="JAHIBW010000025">
    <property type="protein sequence ID" value="KAG7297728.1"/>
    <property type="molecule type" value="Genomic_DNA"/>
</dbReference>
<feature type="region of interest" description="Disordered" evidence="1">
    <location>
        <begin position="1"/>
        <end position="66"/>
    </location>
</feature>
<reference evidence="2 3" key="1">
    <citation type="submission" date="2021-06" db="EMBL/GenBank/DDBJ databases">
        <title>A haploid diamondback moth (Plutella xylostella L.) genome assembly resolves 31 chromosomes and identifies a diamide resistance mutation.</title>
        <authorList>
            <person name="Ward C.M."/>
            <person name="Perry K.D."/>
            <person name="Baker G."/>
            <person name="Powis K."/>
            <person name="Heckel D.G."/>
            <person name="Baxter S.W."/>
        </authorList>
    </citation>
    <scope>NUCLEOTIDE SEQUENCE [LARGE SCALE GENOMIC DNA]</scope>
    <source>
        <strain evidence="2 3">LV</strain>
        <tissue evidence="2">Single pupa</tissue>
    </source>
</reference>
<feature type="compositionally biased region" description="Polar residues" evidence="1">
    <location>
        <begin position="48"/>
        <end position="59"/>
    </location>
</feature>
<proteinExistence type="predicted"/>
<dbReference type="Proteomes" id="UP000823941">
    <property type="component" value="Chromosome 25"/>
</dbReference>
<gene>
    <name evidence="2" type="ORF">JYU34_018446</name>
</gene>